<dbReference type="AlphaFoldDB" id="W8RXW0"/>
<dbReference type="EMBL" id="CP004372">
    <property type="protein sequence ID" value="AHM02667.1"/>
    <property type="molecule type" value="Genomic_DNA"/>
</dbReference>
<gene>
    <name evidence="1" type="ORF">roselon_00210</name>
</gene>
<dbReference type="Gene3D" id="3.40.190.10">
    <property type="entry name" value="Periplasmic binding protein-like II"/>
    <property type="match status" value="1"/>
</dbReference>
<evidence type="ECO:0000313" key="2">
    <source>
        <dbReference type="Proteomes" id="UP000019593"/>
    </source>
</evidence>
<dbReference type="Proteomes" id="UP000019593">
    <property type="component" value="Chromosome"/>
</dbReference>
<accession>W8RXW0</accession>
<dbReference type="PANTHER" id="PTHR35841:SF1">
    <property type="entry name" value="PHOSPHONATES-BINDING PERIPLASMIC PROTEIN"/>
    <property type="match status" value="1"/>
</dbReference>
<organism evidence="1 2">
    <name type="scientific">Roseicyclus elongatus DSM 19469</name>
    <dbReference type="NCBI Taxonomy" id="1294273"/>
    <lineage>
        <taxon>Bacteria</taxon>
        <taxon>Pseudomonadati</taxon>
        <taxon>Pseudomonadota</taxon>
        <taxon>Alphaproteobacteria</taxon>
        <taxon>Rhodobacterales</taxon>
        <taxon>Roseobacteraceae</taxon>
        <taxon>Roseicyclus</taxon>
    </lineage>
</organism>
<sequence length="250" mass="26605">MIASLPMYLRPENRDAHDAWWARIRDALRVRGIDAPDALSQDAPIHATWGRADLVLGQICNLPYRSAFKDRVTLIAHADFGLPGTAPGDYHSCLIARADDPRATPQAFDGATMAINAADSHSGWGAPWMHMQVHGYAPARCVTTGAHRDSAHAVAEGRADFAAIDAVTWAMLTRWDGVTQALRVIGRTASSPGLAYITAGDVDPAPYRAALAEALNALPPAARAILGIRAITPADPARHTALPIPPAPPN</sequence>
<dbReference type="eggNOG" id="COG3221">
    <property type="taxonomic scope" value="Bacteria"/>
</dbReference>
<dbReference type="PATRIC" id="fig|1294273.3.peg.203"/>
<dbReference type="RefSeq" id="WP_025310595.1">
    <property type="nucleotide sequence ID" value="NZ_CP004372.1"/>
</dbReference>
<dbReference type="SUPFAM" id="SSF53850">
    <property type="entry name" value="Periplasmic binding protein-like II"/>
    <property type="match status" value="1"/>
</dbReference>
<dbReference type="PANTHER" id="PTHR35841">
    <property type="entry name" value="PHOSPHONATES-BINDING PERIPLASMIC PROTEIN"/>
    <property type="match status" value="1"/>
</dbReference>
<reference evidence="1 2" key="1">
    <citation type="submission" date="2013-03" db="EMBL/GenBank/DDBJ databases">
        <authorList>
            <person name="Fiebig A."/>
            <person name="Goeker M."/>
            <person name="Klenk H.-P.P."/>
        </authorList>
    </citation>
    <scope>NUCLEOTIDE SEQUENCE [LARGE SCALE GENOMIC DNA]</scope>
    <source>
        <strain evidence="2">DSM 19469</strain>
    </source>
</reference>
<proteinExistence type="predicted"/>
<evidence type="ECO:0000313" key="1">
    <source>
        <dbReference type="EMBL" id="AHM02667.1"/>
    </source>
</evidence>
<dbReference type="KEGG" id="red:roselon_00210"/>
<keyword evidence="2" id="KW-1185">Reference proteome</keyword>
<dbReference type="Pfam" id="PF12974">
    <property type="entry name" value="Phosphonate-bd"/>
    <property type="match status" value="1"/>
</dbReference>
<dbReference type="HOGENOM" id="CLU_051472_8_1_5"/>
<name>W8RXW0_9RHOB</name>
<protein>
    <submittedName>
        <fullName evidence="1">ABC-type phosphate/phosphonate transport system, periplasmic component</fullName>
    </submittedName>
</protein>
<dbReference type="OrthoDB" id="7353682at2"/>
<dbReference type="STRING" id="1294273.roselon_00210"/>